<dbReference type="AlphaFoldDB" id="A0AAN6RWF2"/>
<evidence type="ECO:0000313" key="2">
    <source>
        <dbReference type="EMBL" id="KAK3904626.1"/>
    </source>
</evidence>
<name>A0AAN6RWF2_9PEZI</name>
<reference evidence="2" key="2">
    <citation type="submission" date="2023-05" db="EMBL/GenBank/DDBJ databases">
        <authorList>
            <consortium name="Lawrence Berkeley National Laboratory"/>
            <person name="Steindorff A."/>
            <person name="Hensen N."/>
            <person name="Bonometti L."/>
            <person name="Westerberg I."/>
            <person name="Brannstrom I.O."/>
            <person name="Guillou S."/>
            <person name="Cros-Aarteil S."/>
            <person name="Calhoun S."/>
            <person name="Haridas S."/>
            <person name="Kuo A."/>
            <person name="Mondo S."/>
            <person name="Pangilinan J."/>
            <person name="Riley R."/>
            <person name="Labutti K."/>
            <person name="Andreopoulos B."/>
            <person name="Lipzen A."/>
            <person name="Chen C."/>
            <person name="Yanf M."/>
            <person name="Daum C."/>
            <person name="Ng V."/>
            <person name="Clum A."/>
            <person name="Ohm R."/>
            <person name="Martin F."/>
            <person name="Silar P."/>
            <person name="Natvig D."/>
            <person name="Lalanne C."/>
            <person name="Gautier V."/>
            <person name="Ament-Velasquez S.L."/>
            <person name="Kruys A."/>
            <person name="Hutchinson M.I."/>
            <person name="Powell A.J."/>
            <person name="Barry K."/>
            <person name="Miller A.N."/>
            <person name="Grigoriev I.V."/>
            <person name="Debuchy R."/>
            <person name="Gladieux P."/>
            <person name="Thoren M.H."/>
            <person name="Johannesson H."/>
        </authorList>
    </citation>
    <scope>NUCLEOTIDE SEQUENCE</scope>
    <source>
        <strain evidence="2">CBS 103.79</strain>
    </source>
</reference>
<dbReference type="EMBL" id="MU855390">
    <property type="protein sequence ID" value="KAK3904626.1"/>
    <property type="molecule type" value="Genomic_DNA"/>
</dbReference>
<evidence type="ECO:0000256" key="1">
    <source>
        <dbReference type="SAM" id="MobiDB-lite"/>
    </source>
</evidence>
<keyword evidence="3" id="KW-1185">Reference proteome</keyword>
<feature type="compositionally biased region" description="Pro residues" evidence="1">
    <location>
        <begin position="482"/>
        <end position="513"/>
    </location>
</feature>
<evidence type="ECO:0000313" key="3">
    <source>
        <dbReference type="Proteomes" id="UP001303889"/>
    </source>
</evidence>
<feature type="region of interest" description="Disordered" evidence="1">
    <location>
        <begin position="441"/>
        <end position="575"/>
    </location>
</feature>
<reference evidence="2" key="1">
    <citation type="journal article" date="2023" name="Mol. Phylogenet. Evol.">
        <title>Genome-scale phylogeny and comparative genomics of the fungal order Sordariales.</title>
        <authorList>
            <person name="Hensen N."/>
            <person name="Bonometti L."/>
            <person name="Westerberg I."/>
            <person name="Brannstrom I.O."/>
            <person name="Guillou S."/>
            <person name="Cros-Aarteil S."/>
            <person name="Calhoun S."/>
            <person name="Haridas S."/>
            <person name="Kuo A."/>
            <person name="Mondo S."/>
            <person name="Pangilinan J."/>
            <person name="Riley R."/>
            <person name="LaButti K."/>
            <person name="Andreopoulos B."/>
            <person name="Lipzen A."/>
            <person name="Chen C."/>
            <person name="Yan M."/>
            <person name="Daum C."/>
            <person name="Ng V."/>
            <person name="Clum A."/>
            <person name="Steindorff A."/>
            <person name="Ohm R.A."/>
            <person name="Martin F."/>
            <person name="Silar P."/>
            <person name="Natvig D.O."/>
            <person name="Lalanne C."/>
            <person name="Gautier V."/>
            <person name="Ament-Velasquez S.L."/>
            <person name="Kruys A."/>
            <person name="Hutchinson M.I."/>
            <person name="Powell A.J."/>
            <person name="Barry K."/>
            <person name="Miller A.N."/>
            <person name="Grigoriev I.V."/>
            <person name="Debuchy R."/>
            <person name="Gladieux P."/>
            <person name="Hiltunen Thoren M."/>
            <person name="Johannesson H."/>
        </authorList>
    </citation>
    <scope>NUCLEOTIDE SEQUENCE</scope>
    <source>
        <strain evidence="2">CBS 103.79</strain>
    </source>
</reference>
<dbReference type="Proteomes" id="UP001303889">
    <property type="component" value="Unassembled WGS sequence"/>
</dbReference>
<accession>A0AAN6RWF2</accession>
<organism evidence="2 3">
    <name type="scientific">Staphylotrichum tortipilum</name>
    <dbReference type="NCBI Taxonomy" id="2831512"/>
    <lineage>
        <taxon>Eukaryota</taxon>
        <taxon>Fungi</taxon>
        <taxon>Dikarya</taxon>
        <taxon>Ascomycota</taxon>
        <taxon>Pezizomycotina</taxon>
        <taxon>Sordariomycetes</taxon>
        <taxon>Sordariomycetidae</taxon>
        <taxon>Sordariales</taxon>
        <taxon>Chaetomiaceae</taxon>
        <taxon>Staphylotrichum</taxon>
    </lineage>
</organism>
<feature type="compositionally biased region" description="Low complexity" evidence="1">
    <location>
        <begin position="462"/>
        <end position="481"/>
    </location>
</feature>
<proteinExistence type="predicted"/>
<protein>
    <submittedName>
        <fullName evidence="2">Uncharacterized protein</fullName>
    </submittedName>
</protein>
<sequence>MLSQAQSRQRLCFTENAALLSRLSEAPAASHANPWPTTLSDQDHDRVLSREREADLTATLAYLSGISDNPSHVVATCVEELSGGRGIRVVVAVNKECPSSGNDILARIKSGLERIFSCLASINNVDSGSEDLVLDAVADMCRHRIFSRLRSRRPDANHMKTGRAYFGSLIQNVINGVNAHSRSYRSQGEIESFLNDAGELLRWMASLEACQDEEVVYQIKRVLRAAHRLNRTTNIAGLFSQFTASQLDPSMASGFISRIAKLARYQECSQYLCRTAQELNLLQNVQVTIVSLDSNLFSRNISSADVSLDSCLSRCQNGAPTVFRAEMIKGRLGTDDSAFVSKVRTLLCESRVHAEIQIVCQYEVHPVARKPRVICSSKDACYLCNLFIKLHGTFHIPKSHGNFYSGWRLLPLPALDHIQGQLNKHLEAQIRDLLPAAMRDPRQRLPHPKNPNESTVFKFSAPLSSLPSSPTRQTPPQTSQTSPPPLPPQALPTPSSPPTTPNPPRPRPTPLPPPRHHHLPFQAPPPHHSRADHDPPRAGAVAGRRAGRARARAVGDTPPRRGVLRRAPKGVCHAG</sequence>
<dbReference type="Pfam" id="PF14441">
    <property type="entry name" value="OTT_1508_deam"/>
    <property type="match status" value="1"/>
</dbReference>
<dbReference type="InterPro" id="IPR027796">
    <property type="entry name" value="OTT_1508_deam-like"/>
</dbReference>
<gene>
    <name evidence="2" type="ORF">C8A05DRAFT_13526</name>
</gene>
<comment type="caution">
    <text evidence="2">The sequence shown here is derived from an EMBL/GenBank/DDBJ whole genome shotgun (WGS) entry which is preliminary data.</text>
</comment>